<dbReference type="AlphaFoldDB" id="A0A7M5VG50"/>
<dbReference type="Proteomes" id="UP000594262">
    <property type="component" value="Unplaced"/>
</dbReference>
<feature type="domain" description="Apple" evidence="2">
    <location>
        <begin position="33"/>
        <end position="113"/>
    </location>
</feature>
<name>A0A7M5VG50_9CNID</name>
<dbReference type="EnsemblMetazoa" id="CLYHEMT011603.1">
    <property type="protein sequence ID" value="CLYHEMP011603.1"/>
    <property type="gene ID" value="CLYHEMG011603"/>
</dbReference>
<feature type="signal peptide" evidence="1">
    <location>
        <begin position="1"/>
        <end position="19"/>
    </location>
</feature>
<dbReference type="GO" id="GO:0007160">
    <property type="term" value="P:cell-matrix adhesion"/>
    <property type="evidence" value="ECO:0007669"/>
    <property type="project" value="InterPro"/>
</dbReference>
<dbReference type="GeneID" id="136817690"/>
<accession>A0A7M5VG50</accession>
<keyword evidence="4" id="KW-1185">Reference proteome</keyword>
<sequence length="352" mass="39573">MGYILGLFLTIMVINNVDSQELKLRKPYSQKNCPATMTNQMKAANILIARKIIRKLENITSVLDCSQPCASDSLCAYFSYHSVNRRCLHFKGLLAEHTIAQLMSDGWRYGRSVNGKIVFYTKLSTCDTEYCQKSCLFDIKEFVDGFIPYGAGNGDQFVREGDDVTDCTPVSGDFPLFTTKGHYRLCISSNGYFTVDTQSFSYTPSLENNAHIMMIPFNADTRSNGSDISFRMTSDPNDMILIDEAIMLSLNRPGYPADYKTKQALLVTNNNIPHYKYSRSNERYHFQTVLATDFTHTFIYMSFDRVDVGGPDNIGFNQPGICTRKFGLKSDGSLVTNSNIGIPGKYVFLAVC</sequence>
<proteinExistence type="predicted"/>
<dbReference type="InterPro" id="IPR051495">
    <property type="entry name" value="Epithelial_Barrier/Signaling"/>
</dbReference>
<dbReference type="RefSeq" id="XP_066930105.1">
    <property type="nucleotide sequence ID" value="XM_067074004.1"/>
</dbReference>
<organism evidence="3 4">
    <name type="scientific">Clytia hemisphaerica</name>
    <dbReference type="NCBI Taxonomy" id="252671"/>
    <lineage>
        <taxon>Eukaryota</taxon>
        <taxon>Metazoa</taxon>
        <taxon>Cnidaria</taxon>
        <taxon>Hydrozoa</taxon>
        <taxon>Hydroidolina</taxon>
        <taxon>Leptothecata</taxon>
        <taxon>Obeliida</taxon>
        <taxon>Clytiidae</taxon>
        <taxon>Clytia</taxon>
    </lineage>
</organism>
<dbReference type="Pfam" id="PF06119">
    <property type="entry name" value="NIDO"/>
    <property type="match status" value="1"/>
</dbReference>
<evidence type="ECO:0000313" key="4">
    <source>
        <dbReference type="Proteomes" id="UP000594262"/>
    </source>
</evidence>
<dbReference type="PANTHER" id="PTHR13802:SF59">
    <property type="entry name" value="SUSHI DOMAIN-CONTAINING PROTEIN 2"/>
    <property type="match status" value="1"/>
</dbReference>
<dbReference type="Gene3D" id="3.50.4.10">
    <property type="entry name" value="Hepatocyte Growth Factor"/>
    <property type="match status" value="1"/>
</dbReference>
<evidence type="ECO:0000313" key="3">
    <source>
        <dbReference type="EnsemblMetazoa" id="CLYHEMP011603.1"/>
    </source>
</evidence>
<dbReference type="PROSITE" id="PS50948">
    <property type="entry name" value="PAN"/>
    <property type="match status" value="1"/>
</dbReference>
<feature type="chain" id="PRO_5029571665" description="Apple domain-containing protein" evidence="1">
    <location>
        <begin position="20"/>
        <end position="352"/>
    </location>
</feature>
<dbReference type="PANTHER" id="PTHR13802">
    <property type="entry name" value="MUCIN 4-RELATED"/>
    <property type="match status" value="1"/>
</dbReference>
<dbReference type="InterPro" id="IPR003886">
    <property type="entry name" value="NIDO_dom"/>
</dbReference>
<dbReference type="OrthoDB" id="9972657at2759"/>
<dbReference type="InterPro" id="IPR003609">
    <property type="entry name" value="Pan_app"/>
</dbReference>
<protein>
    <recommendedName>
        <fullName evidence="2">Apple domain-containing protein</fullName>
    </recommendedName>
</protein>
<keyword evidence="1" id="KW-0732">Signal</keyword>
<evidence type="ECO:0000259" key="2">
    <source>
        <dbReference type="PROSITE" id="PS50948"/>
    </source>
</evidence>
<reference evidence="3" key="1">
    <citation type="submission" date="2021-01" db="UniProtKB">
        <authorList>
            <consortium name="EnsemblMetazoa"/>
        </authorList>
    </citation>
    <scope>IDENTIFICATION</scope>
</reference>
<evidence type="ECO:0000256" key="1">
    <source>
        <dbReference type="SAM" id="SignalP"/>
    </source>
</evidence>